<organism evidence="1 2">
    <name type="scientific">Fulvivirga imtechensis AK7</name>
    <dbReference type="NCBI Taxonomy" id="1237149"/>
    <lineage>
        <taxon>Bacteria</taxon>
        <taxon>Pseudomonadati</taxon>
        <taxon>Bacteroidota</taxon>
        <taxon>Cytophagia</taxon>
        <taxon>Cytophagales</taxon>
        <taxon>Fulvivirgaceae</taxon>
        <taxon>Fulvivirga</taxon>
    </lineage>
</organism>
<dbReference type="Proteomes" id="UP000011135">
    <property type="component" value="Unassembled WGS sequence"/>
</dbReference>
<dbReference type="AlphaFoldDB" id="L8JX42"/>
<comment type="caution">
    <text evidence="1">The sequence shown here is derived from an EMBL/GenBank/DDBJ whole genome shotgun (WGS) entry which is preliminary data.</text>
</comment>
<gene>
    <name evidence="1" type="ORF">C900_02357</name>
</gene>
<dbReference type="EMBL" id="AMZN01000033">
    <property type="protein sequence ID" value="ELR71772.1"/>
    <property type="molecule type" value="Genomic_DNA"/>
</dbReference>
<reference evidence="1 2" key="1">
    <citation type="submission" date="2012-12" db="EMBL/GenBank/DDBJ databases">
        <title>Genome assembly of Fulvivirga imtechensis AK7.</title>
        <authorList>
            <person name="Nupur N."/>
            <person name="Khatri I."/>
            <person name="Kumar R."/>
            <person name="Subramanian S."/>
            <person name="Pinnaka A."/>
        </authorList>
    </citation>
    <scope>NUCLEOTIDE SEQUENCE [LARGE SCALE GENOMIC DNA]</scope>
    <source>
        <strain evidence="1 2">AK7</strain>
    </source>
</reference>
<sequence length="113" mass="13454">MKYGKFELEEGIYKVRQYGVYCLMKVMKQEGRLHYSMGAGPELPISELDKYFSHPVEIINKVAEHHPLINVKVLVKWQDQNLDHFEIVSTTTKHLRNVFDEYPQLLERLKNKY</sequence>
<evidence type="ECO:0000313" key="1">
    <source>
        <dbReference type="EMBL" id="ELR71772.1"/>
    </source>
</evidence>
<dbReference type="RefSeq" id="WP_009579754.1">
    <property type="nucleotide sequence ID" value="NZ_AMZN01000033.1"/>
</dbReference>
<protein>
    <submittedName>
        <fullName evidence="1">Uncharacterized protein</fullName>
    </submittedName>
</protein>
<proteinExistence type="predicted"/>
<accession>L8JX42</accession>
<name>L8JX42_9BACT</name>
<keyword evidence="2" id="KW-1185">Reference proteome</keyword>
<evidence type="ECO:0000313" key="2">
    <source>
        <dbReference type="Proteomes" id="UP000011135"/>
    </source>
</evidence>
<dbReference type="STRING" id="1237149.C900_02357"/>